<dbReference type="AlphaFoldDB" id="A0A445B5B6"/>
<dbReference type="SUPFAM" id="SSF47473">
    <property type="entry name" value="EF-hand"/>
    <property type="match status" value="1"/>
</dbReference>
<evidence type="ECO:0000313" key="3">
    <source>
        <dbReference type="EMBL" id="RYR33858.1"/>
    </source>
</evidence>
<gene>
    <name evidence="3" type="ORF">Ahy_A10g048511</name>
</gene>
<keyword evidence="4" id="KW-1185">Reference proteome</keyword>
<proteinExistence type="predicted"/>
<evidence type="ECO:0000259" key="2">
    <source>
        <dbReference type="PROSITE" id="PS50222"/>
    </source>
</evidence>
<evidence type="ECO:0008006" key="5">
    <source>
        <dbReference type="Google" id="ProtNLM"/>
    </source>
</evidence>
<evidence type="ECO:0000259" key="1">
    <source>
        <dbReference type="PROSITE" id="PS50031"/>
    </source>
</evidence>
<dbReference type="Proteomes" id="UP000289738">
    <property type="component" value="Chromosome A10"/>
</dbReference>
<organism evidence="3 4">
    <name type="scientific">Arachis hypogaea</name>
    <name type="common">Peanut</name>
    <dbReference type="NCBI Taxonomy" id="3818"/>
    <lineage>
        <taxon>Eukaryota</taxon>
        <taxon>Viridiplantae</taxon>
        <taxon>Streptophyta</taxon>
        <taxon>Embryophyta</taxon>
        <taxon>Tracheophyta</taxon>
        <taxon>Spermatophyta</taxon>
        <taxon>Magnoliopsida</taxon>
        <taxon>eudicotyledons</taxon>
        <taxon>Gunneridae</taxon>
        <taxon>Pentapetalae</taxon>
        <taxon>rosids</taxon>
        <taxon>fabids</taxon>
        <taxon>Fabales</taxon>
        <taxon>Fabaceae</taxon>
        <taxon>Papilionoideae</taxon>
        <taxon>50 kb inversion clade</taxon>
        <taxon>dalbergioids sensu lato</taxon>
        <taxon>Dalbergieae</taxon>
        <taxon>Pterocarpus clade</taxon>
        <taxon>Arachis</taxon>
    </lineage>
</organism>
<dbReference type="InterPro" id="IPR011992">
    <property type="entry name" value="EF-hand-dom_pair"/>
</dbReference>
<dbReference type="InterPro" id="IPR000261">
    <property type="entry name" value="EH_dom"/>
</dbReference>
<dbReference type="PROSITE" id="PS50031">
    <property type="entry name" value="EH"/>
    <property type="match status" value="1"/>
</dbReference>
<feature type="domain" description="EH" evidence="1">
    <location>
        <begin position="15"/>
        <end position="75"/>
    </location>
</feature>
<accession>A0A445B5B6</accession>
<dbReference type="SMART" id="SM00027">
    <property type="entry name" value="EH"/>
    <property type="match status" value="1"/>
</dbReference>
<name>A0A445B5B6_ARAHY</name>
<reference evidence="3 4" key="1">
    <citation type="submission" date="2019-01" db="EMBL/GenBank/DDBJ databases">
        <title>Sequencing of cultivated peanut Arachis hypogaea provides insights into genome evolution and oil improvement.</title>
        <authorList>
            <person name="Chen X."/>
        </authorList>
    </citation>
    <scope>NUCLEOTIDE SEQUENCE [LARGE SCALE GENOMIC DNA]</scope>
    <source>
        <strain evidence="4">cv. Fuhuasheng</strain>
        <tissue evidence="3">Leaves</tissue>
    </source>
</reference>
<dbReference type="EMBL" id="SDMP01000010">
    <property type="protein sequence ID" value="RYR33858.1"/>
    <property type="molecule type" value="Genomic_DNA"/>
</dbReference>
<sequence>MEFNPVPIGSCSKENQIIYQQFFNYADSDGDGRITGSDATKFFAMSNLSRQDLKQVWLLLIQSDKDLLVLQSSSLLCRHFTSNHFSGNLPATFANLTKLNHVYNWLTKDLFLIIPGWCKGVLHEMRIEGNHFLPSLLEN</sequence>
<dbReference type="STRING" id="3818.A0A445B5B6"/>
<dbReference type="Gene3D" id="1.10.238.10">
    <property type="entry name" value="EF-hand"/>
    <property type="match status" value="1"/>
</dbReference>
<dbReference type="InterPro" id="IPR002048">
    <property type="entry name" value="EF_hand_dom"/>
</dbReference>
<comment type="caution">
    <text evidence="3">The sequence shown here is derived from an EMBL/GenBank/DDBJ whole genome shotgun (WGS) entry which is preliminary data.</text>
</comment>
<dbReference type="GO" id="GO:0005509">
    <property type="term" value="F:calcium ion binding"/>
    <property type="evidence" value="ECO:0007669"/>
    <property type="project" value="InterPro"/>
</dbReference>
<protein>
    <recommendedName>
        <fullName evidence="5">EF-hand domain-containing protein</fullName>
    </recommendedName>
</protein>
<feature type="domain" description="EF-hand" evidence="2">
    <location>
        <begin position="14"/>
        <end position="49"/>
    </location>
</feature>
<dbReference type="PROSITE" id="PS50222">
    <property type="entry name" value="EF_HAND_2"/>
    <property type="match status" value="1"/>
</dbReference>
<evidence type="ECO:0000313" key="4">
    <source>
        <dbReference type="Proteomes" id="UP000289738"/>
    </source>
</evidence>